<accession>A0A1Y0CC32</accession>
<keyword evidence="3" id="KW-1185">Reference proteome</keyword>
<proteinExistence type="predicted"/>
<name>A0A1Y0CC32_9MYCO</name>
<evidence type="ECO:0000313" key="3">
    <source>
        <dbReference type="Proteomes" id="UP000195331"/>
    </source>
</evidence>
<feature type="region of interest" description="Disordered" evidence="1">
    <location>
        <begin position="1"/>
        <end position="23"/>
    </location>
</feature>
<dbReference type="EMBL" id="CP020809">
    <property type="protein sequence ID" value="ART72597.1"/>
    <property type="molecule type" value="Genomic_DNA"/>
</dbReference>
<evidence type="ECO:0000313" key="2">
    <source>
        <dbReference type="EMBL" id="ART72597.1"/>
    </source>
</evidence>
<reference evidence="2 3" key="1">
    <citation type="submission" date="2017-04" db="EMBL/GenBank/DDBJ databases">
        <title>Whole Genome Sequence of 1,4-Dioxane Degrading Bacterium Mycobacterium dioxanotrophicus PH-06.</title>
        <authorList>
            <person name="He Y."/>
        </authorList>
    </citation>
    <scope>NUCLEOTIDE SEQUENCE [LARGE SCALE GENOMIC DNA]</scope>
    <source>
        <strain evidence="2 3">PH-06</strain>
    </source>
</reference>
<gene>
    <name evidence="2" type="ORF">BTO20_32145</name>
</gene>
<dbReference type="KEGG" id="mdx:BTO20_32145"/>
<protein>
    <submittedName>
        <fullName evidence="2">Uncharacterized protein</fullName>
    </submittedName>
</protein>
<dbReference type="AlphaFoldDB" id="A0A1Y0CC32"/>
<evidence type="ECO:0000256" key="1">
    <source>
        <dbReference type="SAM" id="MobiDB-lite"/>
    </source>
</evidence>
<sequence length="136" mass="15087">MSRASDGKKARRKKRQATQNSRWVPQEVVEQLSAIQDAVVADLAEFDERITERGWTFDEETSSDEVAAWFYEPSGAEVDDGLPVTSLWLDAAEDGAIVRVVFVGSTDSHEFGHDAFVEHLDAIEAYRAGDPVPEFG</sequence>
<dbReference type="RefSeq" id="WP_087080012.1">
    <property type="nucleotide sequence ID" value="NZ_CP020809.1"/>
</dbReference>
<dbReference type="OrthoDB" id="4729167at2"/>
<organism evidence="2 3">
    <name type="scientific">Mycobacterium dioxanotrophicus</name>
    <dbReference type="NCBI Taxonomy" id="482462"/>
    <lineage>
        <taxon>Bacteria</taxon>
        <taxon>Bacillati</taxon>
        <taxon>Actinomycetota</taxon>
        <taxon>Actinomycetes</taxon>
        <taxon>Mycobacteriales</taxon>
        <taxon>Mycobacteriaceae</taxon>
        <taxon>Mycobacterium</taxon>
    </lineage>
</organism>
<dbReference type="Proteomes" id="UP000195331">
    <property type="component" value="Chromosome"/>
</dbReference>